<dbReference type="Proteomes" id="UP000566819">
    <property type="component" value="Unassembled WGS sequence"/>
</dbReference>
<protein>
    <recommendedName>
        <fullName evidence="6">FAD-binding domain-containing protein</fullName>
    </recommendedName>
</protein>
<dbReference type="OrthoDB" id="16820at2759"/>
<dbReference type="GO" id="GO:0004497">
    <property type="term" value="F:monooxygenase activity"/>
    <property type="evidence" value="ECO:0007669"/>
    <property type="project" value="UniProtKB-KW"/>
</dbReference>
<evidence type="ECO:0000259" key="6">
    <source>
        <dbReference type="Pfam" id="PF01494"/>
    </source>
</evidence>
<evidence type="ECO:0000313" key="8">
    <source>
        <dbReference type="Proteomes" id="UP000566819"/>
    </source>
</evidence>
<feature type="domain" description="FAD-binding" evidence="6">
    <location>
        <begin position="6"/>
        <end position="188"/>
    </location>
</feature>
<accession>A0A8H4RK20</accession>
<dbReference type="GO" id="GO:0071949">
    <property type="term" value="F:FAD binding"/>
    <property type="evidence" value="ECO:0007669"/>
    <property type="project" value="InterPro"/>
</dbReference>
<dbReference type="Pfam" id="PF01494">
    <property type="entry name" value="FAD_binding_3"/>
    <property type="match status" value="1"/>
</dbReference>
<keyword evidence="2" id="KW-0285">Flavoprotein</keyword>
<dbReference type="SUPFAM" id="SSF51905">
    <property type="entry name" value="FAD/NAD(P)-binding domain"/>
    <property type="match status" value="1"/>
</dbReference>
<evidence type="ECO:0000256" key="4">
    <source>
        <dbReference type="ARBA" id="ARBA00023002"/>
    </source>
</evidence>
<dbReference type="Gene3D" id="3.50.50.60">
    <property type="entry name" value="FAD/NAD(P)-binding domain"/>
    <property type="match status" value="1"/>
</dbReference>
<dbReference type="PRINTS" id="PR00420">
    <property type="entry name" value="RNGMNOXGNASE"/>
</dbReference>
<comment type="similarity">
    <text evidence="1">Belongs to the paxM FAD-dependent monooxygenase family.</text>
</comment>
<dbReference type="EMBL" id="JAAMPI010000441">
    <property type="protein sequence ID" value="KAF4631460.1"/>
    <property type="molecule type" value="Genomic_DNA"/>
</dbReference>
<sequence>MANSTLDVAIIGAGLSGLTLALALHQQSIHCTIYEAREAPLNVGGGLMLTPNGLKVLDKLAVYEPLKKRGYNFDHIYFQDAESRRILETIEYGNLERYGFRALRVYRYIVLEELLAAVKEKSIPIYFTRRFDHVISETEDNVTWKFKDGSIATASLLIGADGIHSTVRSYLAPGLKPIFASMAAIIAAVPTAQLELPEASDPDMNAASNIYPIPSGIVVPRLGAFVIAPQTHNGDEVMITVQRPMTEVVEARWVDVDTDKEHLRSLLRQNSERFPSIVQNAVRDIPTDQLRI</sequence>
<comment type="caution">
    <text evidence="7">The sequence shown here is derived from an EMBL/GenBank/DDBJ whole genome shotgun (WGS) entry which is preliminary data.</text>
</comment>
<dbReference type="AlphaFoldDB" id="A0A8H4RK20"/>
<keyword evidence="3" id="KW-0274">FAD</keyword>
<reference evidence="7 8" key="1">
    <citation type="submission" date="2020-03" db="EMBL/GenBank/DDBJ databases">
        <title>Draft Genome Sequence of Cudoniella acicularis.</title>
        <authorList>
            <person name="Buettner E."/>
            <person name="Kellner H."/>
        </authorList>
    </citation>
    <scope>NUCLEOTIDE SEQUENCE [LARGE SCALE GENOMIC DNA]</scope>
    <source>
        <strain evidence="7 8">DSM 108380</strain>
    </source>
</reference>
<evidence type="ECO:0000256" key="1">
    <source>
        <dbReference type="ARBA" id="ARBA00007992"/>
    </source>
</evidence>
<organism evidence="7 8">
    <name type="scientific">Cudoniella acicularis</name>
    <dbReference type="NCBI Taxonomy" id="354080"/>
    <lineage>
        <taxon>Eukaryota</taxon>
        <taxon>Fungi</taxon>
        <taxon>Dikarya</taxon>
        <taxon>Ascomycota</taxon>
        <taxon>Pezizomycotina</taxon>
        <taxon>Leotiomycetes</taxon>
        <taxon>Helotiales</taxon>
        <taxon>Tricladiaceae</taxon>
        <taxon>Cudoniella</taxon>
    </lineage>
</organism>
<evidence type="ECO:0000256" key="3">
    <source>
        <dbReference type="ARBA" id="ARBA00022827"/>
    </source>
</evidence>
<dbReference type="InterPro" id="IPR036188">
    <property type="entry name" value="FAD/NAD-bd_sf"/>
</dbReference>
<dbReference type="InterPro" id="IPR002938">
    <property type="entry name" value="FAD-bd"/>
</dbReference>
<name>A0A8H4RK20_9HELO</name>
<keyword evidence="5" id="KW-0503">Monooxygenase</keyword>
<evidence type="ECO:0000313" key="7">
    <source>
        <dbReference type="EMBL" id="KAF4631460.1"/>
    </source>
</evidence>
<dbReference type="PANTHER" id="PTHR13789">
    <property type="entry name" value="MONOOXYGENASE"/>
    <property type="match status" value="1"/>
</dbReference>
<dbReference type="InterPro" id="IPR050493">
    <property type="entry name" value="FAD-dep_Monooxygenase_BioMet"/>
</dbReference>
<evidence type="ECO:0000256" key="2">
    <source>
        <dbReference type="ARBA" id="ARBA00022630"/>
    </source>
</evidence>
<gene>
    <name evidence="7" type="ORF">G7Y89_g6675</name>
</gene>
<keyword evidence="4" id="KW-0560">Oxidoreductase</keyword>
<keyword evidence="8" id="KW-1185">Reference proteome</keyword>
<evidence type="ECO:0000256" key="5">
    <source>
        <dbReference type="ARBA" id="ARBA00023033"/>
    </source>
</evidence>
<proteinExistence type="inferred from homology"/>
<dbReference type="PANTHER" id="PTHR13789:SF316">
    <property type="entry name" value="FAD-BINDING DOMAIN-CONTAINING PROTEIN"/>
    <property type="match status" value="1"/>
</dbReference>